<dbReference type="InterPro" id="IPR003594">
    <property type="entry name" value="HATPase_dom"/>
</dbReference>
<dbReference type="Gene3D" id="3.30.565.10">
    <property type="entry name" value="Histidine kinase-like ATPase, C-terminal domain"/>
    <property type="match status" value="1"/>
</dbReference>
<dbReference type="SMART" id="SM00091">
    <property type="entry name" value="PAS"/>
    <property type="match status" value="1"/>
</dbReference>
<dbReference type="InterPro" id="IPR013656">
    <property type="entry name" value="PAS_4"/>
</dbReference>
<accession>A0A1V9EUW1</accession>
<dbReference type="STRING" id="550983.A4R26_30230"/>
<sequence length="384" mass="43269">MRRETFENTTLSNLYEMLNDCSIDRVMAIDNNMYVIAWNKTAAKVTGIEKADIIGKPLLETFPQLNDDPEMMEAIQFAFQGKKSFLPAHAGLLNRQSYENHFIPLINENGTVKGVMNIMHDVAQREKAEKKLQQLNEALEQQYRQLETASTEMATFTYITSNEIKEPLRHVYTAFELLVNSEGKNLSNGGKANIRRIQASLNRINLLLDDIWALSHINSFKQVRNSVDLNDVYREARNKLQKKISESDAIINAANLPVIAGYKEMLETLFINIIGNGLKFQPAGNQPRINIESHLVNKDNLPAGIRSNKPMLRLTFSDNGIGFDQAQAHRIFIMFEKLHPKGEYPGSGTGLAIVKKIMEAHDGFVQATAQPGEGATIQCYFPVE</sequence>
<evidence type="ECO:0000256" key="3">
    <source>
        <dbReference type="ARBA" id="ARBA00022553"/>
    </source>
</evidence>
<dbReference type="Pfam" id="PF08448">
    <property type="entry name" value="PAS_4"/>
    <property type="match status" value="1"/>
</dbReference>
<keyword evidence="6" id="KW-0175">Coiled coil</keyword>
<keyword evidence="3" id="KW-0597">Phosphoprotein</keyword>
<dbReference type="NCBIfam" id="TIGR00229">
    <property type="entry name" value="sensory_box"/>
    <property type="match status" value="1"/>
</dbReference>
<dbReference type="InterPro" id="IPR000014">
    <property type="entry name" value="PAS"/>
</dbReference>
<dbReference type="GO" id="GO:0000155">
    <property type="term" value="F:phosphorelay sensor kinase activity"/>
    <property type="evidence" value="ECO:0007669"/>
    <property type="project" value="InterPro"/>
</dbReference>
<feature type="coiled-coil region" evidence="6">
    <location>
        <begin position="118"/>
        <end position="152"/>
    </location>
</feature>
<dbReference type="AlphaFoldDB" id="A0A1V9EUW1"/>
<dbReference type="CDD" id="cd00130">
    <property type="entry name" value="PAS"/>
    <property type="match status" value="1"/>
</dbReference>
<evidence type="ECO:0000256" key="1">
    <source>
        <dbReference type="ARBA" id="ARBA00000085"/>
    </source>
</evidence>
<gene>
    <name evidence="9" type="ORF">A4R26_30230</name>
</gene>
<keyword evidence="5" id="KW-0418">Kinase</keyword>
<protein>
    <recommendedName>
        <fullName evidence="2">histidine kinase</fullName>
        <ecNumber evidence="2">2.7.13.3</ecNumber>
    </recommendedName>
</protein>
<evidence type="ECO:0000256" key="4">
    <source>
        <dbReference type="ARBA" id="ARBA00022679"/>
    </source>
</evidence>
<evidence type="ECO:0000256" key="2">
    <source>
        <dbReference type="ARBA" id="ARBA00012438"/>
    </source>
</evidence>
<comment type="caution">
    <text evidence="9">The sequence shown here is derived from an EMBL/GenBank/DDBJ whole genome shotgun (WGS) entry which is preliminary data.</text>
</comment>
<feature type="domain" description="PAS" evidence="8">
    <location>
        <begin position="10"/>
        <end position="82"/>
    </location>
</feature>
<reference evidence="10" key="1">
    <citation type="submission" date="2016-04" db="EMBL/GenBank/DDBJ databases">
        <authorList>
            <person name="Chen L."/>
            <person name="Zhuang W."/>
            <person name="Wang G."/>
        </authorList>
    </citation>
    <scope>NUCLEOTIDE SEQUENCE [LARGE SCALE GENOMIC DNA]</scope>
    <source>
        <strain evidence="10">208</strain>
    </source>
</reference>
<dbReference type="InterPro" id="IPR035965">
    <property type="entry name" value="PAS-like_dom_sf"/>
</dbReference>
<dbReference type="Pfam" id="PF02518">
    <property type="entry name" value="HATPase_c"/>
    <property type="match status" value="1"/>
</dbReference>
<evidence type="ECO:0000313" key="10">
    <source>
        <dbReference type="Proteomes" id="UP000192276"/>
    </source>
</evidence>
<comment type="catalytic activity">
    <reaction evidence="1">
        <text>ATP + protein L-histidine = ADP + protein N-phospho-L-histidine.</text>
        <dbReference type="EC" id="2.7.13.3"/>
    </reaction>
</comment>
<dbReference type="PANTHER" id="PTHR43304">
    <property type="entry name" value="PHYTOCHROME-LIKE PROTEIN CPH1"/>
    <property type="match status" value="1"/>
</dbReference>
<dbReference type="InterPro" id="IPR036097">
    <property type="entry name" value="HisK_dim/P_sf"/>
</dbReference>
<evidence type="ECO:0000256" key="5">
    <source>
        <dbReference type="ARBA" id="ARBA00022777"/>
    </source>
</evidence>
<name>A0A1V9EUW1_9BACT</name>
<dbReference type="RefSeq" id="WP_081170063.1">
    <property type="nucleotide sequence ID" value="NZ_LWBP01000224.1"/>
</dbReference>
<dbReference type="InterPro" id="IPR036890">
    <property type="entry name" value="HATPase_C_sf"/>
</dbReference>
<evidence type="ECO:0000313" key="9">
    <source>
        <dbReference type="EMBL" id="OQP49930.1"/>
    </source>
</evidence>
<dbReference type="Gene3D" id="3.30.450.20">
    <property type="entry name" value="PAS domain"/>
    <property type="match status" value="1"/>
</dbReference>
<proteinExistence type="predicted"/>
<keyword evidence="4" id="KW-0808">Transferase</keyword>
<dbReference type="PANTHER" id="PTHR43304:SF1">
    <property type="entry name" value="PAC DOMAIN-CONTAINING PROTEIN"/>
    <property type="match status" value="1"/>
</dbReference>
<dbReference type="PRINTS" id="PR00344">
    <property type="entry name" value="BCTRLSENSOR"/>
</dbReference>
<dbReference type="SUPFAM" id="SSF47384">
    <property type="entry name" value="Homodimeric domain of signal transducing histidine kinase"/>
    <property type="match status" value="1"/>
</dbReference>
<dbReference type="OrthoDB" id="9766459at2"/>
<dbReference type="SUPFAM" id="SSF55785">
    <property type="entry name" value="PYP-like sensor domain (PAS domain)"/>
    <property type="match status" value="1"/>
</dbReference>
<dbReference type="PROSITE" id="PS50112">
    <property type="entry name" value="PAS"/>
    <property type="match status" value="1"/>
</dbReference>
<dbReference type="SUPFAM" id="SSF55874">
    <property type="entry name" value="ATPase domain of HSP90 chaperone/DNA topoisomerase II/histidine kinase"/>
    <property type="match status" value="1"/>
</dbReference>
<organism evidence="9 10">
    <name type="scientific">Niastella populi</name>
    <dbReference type="NCBI Taxonomy" id="550983"/>
    <lineage>
        <taxon>Bacteria</taxon>
        <taxon>Pseudomonadati</taxon>
        <taxon>Bacteroidota</taxon>
        <taxon>Chitinophagia</taxon>
        <taxon>Chitinophagales</taxon>
        <taxon>Chitinophagaceae</taxon>
        <taxon>Niastella</taxon>
    </lineage>
</organism>
<dbReference type="EMBL" id="LWBP01000224">
    <property type="protein sequence ID" value="OQP49930.1"/>
    <property type="molecule type" value="Genomic_DNA"/>
</dbReference>
<dbReference type="PROSITE" id="PS50109">
    <property type="entry name" value="HIS_KIN"/>
    <property type="match status" value="1"/>
</dbReference>
<evidence type="ECO:0000256" key="6">
    <source>
        <dbReference type="SAM" id="Coils"/>
    </source>
</evidence>
<dbReference type="Proteomes" id="UP000192276">
    <property type="component" value="Unassembled WGS sequence"/>
</dbReference>
<dbReference type="EC" id="2.7.13.3" evidence="2"/>
<evidence type="ECO:0000259" key="8">
    <source>
        <dbReference type="PROSITE" id="PS50112"/>
    </source>
</evidence>
<dbReference type="InterPro" id="IPR005467">
    <property type="entry name" value="His_kinase_dom"/>
</dbReference>
<dbReference type="InterPro" id="IPR052162">
    <property type="entry name" value="Sensor_kinase/Photoreceptor"/>
</dbReference>
<keyword evidence="10" id="KW-1185">Reference proteome</keyword>
<dbReference type="InterPro" id="IPR004358">
    <property type="entry name" value="Sig_transdc_His_kin-like_C"/>
</dbReference>
<dbReference type="Gene3D" id="1.10.287.130">
    <property type="match status" value="1"/>
</dbReference>
<evidence type="ECO:0000259" key="7">
    <source>
        <dbReference type="PROSITE" id="PS50109"/>
    </source>
</evidence>
<dbReference type="SMART" id="SM00387">
    <property type="entry name" value="HATPase_c"/>
    <property type="match status" value="1"/>
</dbReference>
<feature type="domain" description="Histidine kinase" evidence="7">
    <location>
        <begin position="159"/>
        <end position="384"/>
    </location>
</feature>